<dbReference type="SMART" id="SM00052">
    <property type="entry name" value="EAL"/>
    <property type="match status" value="1"/>
</dbReference>
<accession>A0A7W8G879</accession>
<organism evidence="3 4">
    <name type="scientific">Treponema ruminis</name>
    <dbReference type="NCBI Taxonomy" id="744515"/>
    <lineage>
        <taxon>Bacteria</taxon>
        <taxon>Pseudomonadati</taxon>
        <taxon>Spirochaetota</taxon>
        <taxon>Spirochaetia</taxon>
        <taxon>Spirochaetales</taxon>
        <taxon>Treponemataceae</taxon>
        <taxon>Treponema</taxon>
    </lineage>
</organism>
<reference evidence="3 4" key="1">
    <citation type="submission" date="2020-08" db="EMBL/GenBank/DDBJ databases">
        <title>Genomic Encyclopedia of Type Strains, Phase IV (KMG-IV): sequencing the most valuable type-strain genomes for metagenomic binning, comparative biology and taxonomic classification.</title>
        <authorList>
            <person name="Goeker M."/>
        </authorList>
    </citation>
    <scope>NUCLEOTIDE SEQUENCE [LARGE SCALE GENOMIC DNA]</scope>
    <source>
        <strain evidence="3 4">DSM 103462</strain>
    </source>
</reference>
<evidence type="ECO:0000259" key="2">
    <source>
        <dbReference type="PROSITE" id="PS50887"/>
    </source>
</evidence>
<gene>
    <name evidence="3" type="ORF">HNP76_000868</name>
</gene>
<protein>
    <submittedName>
        <fullName evidence="3">Diguanylate cyclase (GGDEF)-like protein</fullName>
    </submittedName>
</protein>
<dbReference type="InterPro" id="IPR029787">
    <property type="entry name" value="Nucleotide_cyclase"/>
</dbReference>
<feature type="domain" description="GGDEF" evidence="2">
    <location>
        <begin position="165"/>
        <end position="294"/>
    </location>
</feature>
<dbReference type="SUPFAM" id="SSF141868">
    <property type="entry name" value="EAL domain-like"/>
    <property type="match status" value="1"/>
</dbReference>
<dbReference type="PANTHER" id="PTHR33121:SF70">
    <property type="entry name" value="SIGNALING PROTEIN YKOW"/>
    <property type="match status" value="1"/>
</dbReference>
<dbReference type="EMBL" id="JACHFQ010000002">
    <property type="protein sequence ID" value="MBB5225524.1"/>
    <property type="molecule type" value="Genomic_DNA"/>
</dbReference>
<dbReference type="Pfam" id="PF00563">
    <property type="entry name" value="EAL"/>
    <property type="match status" value="1"/>
</dbReference>
<evidence type="ECO:0000313" key="3">
    <source>
        <dbReference type="EMBL" id="MBB5225524.1"/>
    </source>
</evidence>
<dbReference type="AlphaFoldDB" id="A0A7W8G879"/>
<comment type="caution">
    <text evidence="3">The sequence shown here is derived from an EMBL/GenBank/DDBJ whole genome shotgun (WGS) entry which is preliminary data.</text>
</comment>
<dbReference type="GO" id="GO:0071111">
    <property type="term" value="F:cyclic-guanylate-specific phosphodiesterase activity"/>
    <property type="evidence" value="ECO:0007669"/>
    <property type="project" value="InterPro"/>
</dbReference>
<evidence type="ECO:0000313" key="4">
    <source>
        <dbReference type="Proteomes" id="UP000518887"/>
    </source>
</evidence>
<dbReference type="Gene3D" id="3.20.20.450">
    <property type="entry name" value="EAL domain"/>
    <property type="match status" value="1"/>
</dbReference>
<dbReference type="SUPFAM" id="SSF55073">
    <property type="entry name" value="Nucleotide cyclase"/>
    <property type="match status" value="1"/>
</dbReference>
<dbReference type="InterPro" id="IPR050706">
    <property type="entry name" value="Cyclic-di-GMP_PDE-like"/>
</dbReference>
<dbReference type="PROSITE" id="PS50883">
    <property type="entry name" value="EAL"/>
    <property type="match status" value="1"/>
</dbReference>
<dbReference type="CDD" id="cd01948">
    <property type="entry name" value="EAL"/>
    <property type="match status" value="1"/>
</dbReference>
<dbReference type="NCBIfam" id="TIGR00254">
    <property type="entry name" value="GGDEF"/>
    <property type="match status" value="1"/>
</dbReference>
<dbReference type="Gene3D" id="3.30.70.270">
    <property type="match status" value="1"/>
</dbReference>
<feature type="domain" description="EAL" evidence="1">
    <location>
        <begin position="303"/>
        <end position="560"/>
    </location>
</feature>
<dbReference type="InterPro" id="IPR035919">
    <property type="entry name" value="EAL_sf"/>
</dbReference>
<dbReference type="Proteomes" id="UP000518887">
    <property type="component" value="Unassembled WGS sequence"/>
</dbReference>
<dbReference type="Pfam" id="PF00990">
    <property type="entry name" value="GGDEF"/>
    <property type="match status" value="1"/>
</dbReference>
<evidence type="ECO:0000259" key="1">
    <source>
        <dbReference type="PROSITE" id="PS50883"/>
    </source>
</evidence>
<dbReference type="RefSeq" id="WP_184657881.1">
    <property type="nucleotide sequence ID" value="NZ_CP031518.1"/>
</dbReference>
<sequence length="563" mass="64514">MKSVFASEKLCDFISTAQKSGYTLQEMNDFLQDTITDFAEDLQLGRLSVTVSNPQTVYEPLGLNTEILSYTSPKGFNSDTYEKFYFTEENGFIKLKANLLPNVIWTKENKKLIDCYVDLSYILCSRIRLLNIMAAVKITDSLTGALNLHGFQEVVAEILSMQKIQYYSVILLNFKNFKYINQKVTTDNGDIILRKYSMMVQGFLEKQGYIARLGSDNFLVLVPKEKLKDFIRFIEGISISVNNKGTVEDVKINVRAGIYETNEETTFGDIMSNSAVALDTARHSRHHDIIFFRQEMLEKAIHDKSISNMFMDSLAKNEFKVYYQPKVDLITNTLCGCEALSRWYAQRLITPAEFIPILEAEGTIKNLDFYVLEVVCKNIREWMDKGIEPVLISTNFSKLHLSDENFENHIISVLQKYNVPSKYLELELTELSDYQYFDRLVRFVNTMKAAGFKISIDDFGTGFSSMSLVRNLNPDVIKLDKSLIDNVAAGDDQKAKTDRVISRSIINMAHELGIKVIAEGVETKEQAEFLKENNCFMAQGFLFDKALEHDEFEKRLVSRIYNI</sequence>
<keyword evidence="4" id="KW-1185">Reference proteome</keyword>
<dbReference type="InterPro" id="IPR000160">
    <property type="entry name" value="GGDEF_dom"/>
</dbReference>
<dbReference type="SMART" id="SM00267">
    <property type="entry name" value="GGDEF"/>
    <property type="match status" value="1"/>
</dbReference>
<proteinExistence type="predicted"/>
<dbReference type="PROSITE" id="PS50887">
    <property type="entry name" value="GGDEF"/>
    <property type="match status" value="1"/>
</dbReference>
<dbReference type="InterPro" id="IPR043128">
    <property type="entry name" value="Rev_trsase/Diguanyl_cyclase"/>
</dbReference>
<dbReference type="InterPro" id="IPR001633">
    <property type="entry name" value="EAL_dom"/>
</dbReference>
<dbReference type="PANTHER" id="PTHR33121">
    <property type="entry name" value="CYCLIC DI-GMP PHOSPHODIESTERASE PDEF"/>
    <property type="match status" value="1"/>
</dbReference>
<name>A0A7W8G879_9SPIR</name>